<keyword evidence="3" id="KW-1185">Reference proteome</keyword>
<dbReference type="PANTHER" id="PTHR43638">
    <property type="entry name" value="OXIDOREDUCTASE, ALDO/KETO REDUCTASE FAMILY PROTEIN"/>
    <property type="match status" value="1"/>
</dbReference>
<reference evidence="2 3" key="1">
    <citation type="submission" date="2017-01" db="EMBL/GenBank/DDBJ databases">
        <authorList>
            <person name="Mah S.A."/>
            <person name="Swanson W.J."/>
            <person name="Moy G.W."/>
            <person name="Vacquier V.D."/>
        </authorList>
    </citation>
    <scope>NUCLEOTIDE SEQUENCE [LARGE SCALE GENOMIC DNA]</scope>
    <source>
        <strain evidence="2 3">CPCC 203464</strain>
    </source>
</reference>
<evidence type="ECO:0000313" key="2">
    <source>
        <dbReference type="EMBL" id="SIS00974.1"/>
    </source>
</evidence>
<dbReference type="PRINTS" id="PR00069">
    <property type="entry name" value="ALDKETRDTASE"/>
</dbReference>
<protein>
    <submittedName>
        <fullName evidence="2">Predicted oxidoreductase</fullName>
    </submittedName>
</protein>
<sequence length="305" mass="33433">MAYRSSPFSRFTLDDRALPRIGYGLGRLARHVRSEHERQSAVALLRHAFDLGVRHFDTAQFYGDGLANSLLRDAFVTQQSPVFIATKVGARPPTSSPAPEAAQHPRQLREAVEANLTSLGVDHLDLVYLRRMDYAPGVIAASDQIVDLDDQLSELVRLRDTGHIRAIGLSHVTCAQLTSSLSADIAGVQNIYNVLERSSQPLLDLCERHQIAWTPYFPLGGGGYANLPRVMDDPTVRTVAERLGRTPQQIGLAWQLANSPNTLLIPGTADPKHLRENVDVGAIVLDSELMAELNSVTFTTSTLPV</sequence>
<dbReference type="Proteomes" id="UP000186218">
    <property type="component" value="Unassembled WGS sequence"/>
</dbReference>
<accession>A0A1N7FL24</accession>
<dbReference type="Gene3D" id="3.20.20.100">
    <property type="entry name" value="NADP-dependent oxidoreductase domain"/>
    <property type="match status" value="1"/>
</dbReference>
<dbReference type="InterPro" id="IPR020471">
    <property type="entry name" value="AKR"/>
</dbReference>
<organism evidence="2 3">
    <name type="scientific">Williamsia sterculiae</name>
    <dbReference type="NCBI Taxonomy" id="1344003"/>
    <lineage>
        <taxon>Bacteria</taxon>
        <taxon>Bacillati</taxon>
        <taxon>Actinomycetota</taxon>
        <taxon>Actinomycetes</taxon>
        <taxon>Mycobacteriales</taxon>
        <taxon>Nocardiaceae</taxon>
        <taxon>Williamsia</taxon>
    </lineage>
</organism>
<name>A0A1N7FL24_9NOCA</name>
<evidence type="ECO:0000259" key="1">
    <source>
        <dbReference type="Pfam" id="PF00248"/>
    </source>
</evidence>
<dbReference type="SUPFAM" id="SSF51430">
    <property type="entry name" value="NAD(P)-linked oxidoreductase"/>
    <property type="match status" value="1"/>
</dbReference>
<dbReference type="PANTHER" id="PTHR43638:SF3">
    <property type="entry name" value="ALDEHYDE REDUCTASE"/>
    <property type="match status" value="1"/>
</dbReference>
<dbReference type="InterPro" id="IPR036812">
    <property type="entry name" value="NAD(P)_OxRdtase_dom_sf"/>
</dbReference>
<dbReference type="STRING" id="1344003.SAMN05445060_2157"/>
<feature type="domain" description="NADP-dependent oxidoreductase" evidence="1">
    <location>
        <begin position="20"/>
        <end position="296"/>
    </location>
</feature>
<dbReference type="AlphaFoldDB" id="A0A1N7FL24"/>
<proteinExistence type="predicted"/>
<dbReference type="GO" id="GO:0016491">
    <property type="term" value="F:oxidoreductase activity"/>
    <property type="evidence" value="ECO:0007669"/>
    <property type="project" value="InterPro"/>
</dbReference>
<dbReference type="InterPro" id="IPR023210">
    <property type="entry name" value="NADP_OxRdtase_dom"/>
</dbReference>
<dbReference type="OrthoDB" id="9768793at2"/>
<dbReference type="EMBL" id="FTNT01000005">
    <property type="protein sequence ID" value="SIS00974.1"/>
    <property type="molecule type" value="Genomic_DNA"/>
</dbReference>
<dbReference type="CDD" id="cd19088">
    <property type="entry name" value="AKR_AKR13B1"/>
    <property type="match status" value="1"/>
</dbReference>
<gene>
    <name evidence="2" type="ORF">SAMN05445060_2157</name>
</gene>
<dbReference type="Pfam" id="PF00248">
    <property type="entry name" value="Aldo_ket_red"/>
    <property type="match status" value="1"/>
</dbReference>
<evidence type="ECO:0000313" key="3">
    <source>
        <dbReference type="Proteomes" id="UP000186218"/>
    </source>
</evidence>